<dbReference type="Pfam" id="PF12537">
    <property type="entry name" value="GPHR_N"/>
    <property type="match status" value="1"/>
</dbReference>
<evidence type="ECO:0008006" key="10">
    <source>
        <dbReference type="Google" id="ProtNLM"/>
    </source>
</evidence>
<dbReference type="OrthoDB" id="264392at2759"/>
<evidence type="ECO:0000313" key="8">
    <source>
        <dbReference type="EMBL" id="PFH55008.1"/>
    </source>
</evidence>
<dbReference type="EMBL" id="LAZP02001336">
    <property type="protein sequence ID" value="PFH55008.1"/>
    <property type="molecule type" value="Genomic_DNA"/>
</dbReference>
<keyword evidence="3 5" id="KW-1133">Transmembrane helix</keyword>
<reference evidence="8 9" key="2">
    <citation type="journal article" date="2017" name="Sci. Rep.">
        <title>Ant-infecting Ophiocordyceps genomes reveal a high diversity of potential behavioral manipulation genes and a possible major role for enterotoxins.</title>
        <authorList>
            <person name="de Bekker C."/>
            <person name="Ohm R.A."/>
            <person name="Evans H.C."/>
            <person name="Brachmann A."/>
            <person name="Hughes D.P."/>
        </authorList>
    </citation>
    <scope>NUCLEOTIDE SEQUENCE [LARGE SCALE GENOMIC DNA]</scope>
    <source>
        <strain evidence="8 9">SC16a</strain>
    </source>
</reference>
<evidence type="ECO:0000256" key="2">
    <source>
        <dbReference type="ARBA" id="ARBA00022692"/>
    </source>
</evidence>
<organism evidence="8 9">
    <name type="scientific">Ophiocordyceps unilateralis</name>
    <name type="common">Zombie-ant fungus</name>
    <name type="synonym">Torrubia unilateralis</name>
    <dbReference type="NCBI Taxonomy" id="268505"/>
    <lineage>
        <taxon>Eukaryota</taxon>
        <taxon>Fungi</taxon>
        <taxon>Dikarya</taxon>
        <taxon>Ascomycota</taxon>
        <taxon>Pezizomycotina</taxon>
        <taxon>Sordariomycetes</taxon>
        <taxon>Hypocreomycetidae</taxon>
        <taxon>Hypocreales</taxon>
        <taxon>Ophiocordycipitaceae</taxon>
        <taxon>Ophiocordyceps</taxon>
    </lineage>
</organism>
<feature type="domain" description="Golgi pH regulator conserved" evidence="7">
    <location>
        <begin position="170"/>
        <end position="239"/>
    </location>
</feature>
<feature type="domain" description="Abscisic acid G-protein coupled receptor-like" evidence="6">
    <location>
        <begin position="302"/>
        <end position="486"/>
    </location>
</feature>
<keyword evidence="2 5" id="KW-0812">Transmembrane</keyword>
<evidence type="ECO:0000256" key="5">
    <source>
        <dbReference type="SAM" id="Phobius"/>
    </source>
</evidence>
<dbReference type="InterPro" id="IPR015672">
    <property type="entry name" value="GPHR/GTG"/>
</dbReference>
<dbReference type="Proteomes" id="UP000037136">
    <property type="component" value="Unassembled WGS sequence"/>
</dbReference>
<dbReference type="PANTHER" id="PTHR15948">
    <property type="entry name" value="G-PROTEIN COUPLED RECEPTOR 89-RELATED"/>
    <property type="match status" value="1"/>
</dbReference>
<feature type="transmembrane region" description="Helical" evidence="5">
    <location>
        <begin position="58"/>
        <end position="81"/>
    </location>
</feature>
<accession>A0A2A9NYA3</accession>
<dbReference type="InterPro" id="IPR022535">
    <property type="entry name" value="Golgi_pH-regulator_cons_dom"/>
</dbReference>
<feature type="transmembrane region" description="Helical" evidence="5">
    <location>
        <begin position="132"/>
        <end position="151"/>
    </location>
</feature>
<evidence type="ECO:0000256" key="3">
    <source>
        <dbReference type="ARBA" id="ARBA00022989"/>
    </source>
</evidence>
<feature type="transmembrane region" description="Helical" evidence="5">
    <location>
        <begin position="179"/>
        <end position="203"/>
    </location>
</feature>
<evidence type="ECO:0000313" key="9">
    <source>
        <dbReference type="Proteomes" id="UP000037136"/>
    </source>
</evidence>
<gene>
    <name evidence="8" type="ORF">XA68_11085</name>
</gene>
<dbReference type="GO" id="GO:0016020">
    <property type="term" value="C:membrane"/>
    <property type="evidence" value="ECO:0007669"/>
    <property type="project" value="UniProtKB-SubCell"/>
</dbReference>
<evidence type="ECO:0000259" key="6">
    <source>
        <dbReference type="Pfam" id="PF12430"/>
    </source>
</evidence>
<evidence type="ECO:0000256" key="4">
    <source>
        <dbReference type="ARBA" id="ARBA00023136"/>
    </source>
</evidence>
<feature type="transmembrane region" description="Helical" evidence="5">
    <location>
        <begin position="27"/>
        <end position="46"/>
    </location>
</feature>
<protein>
    <recommendedName>
        <fullName evidence="10">Abscisic acid G-protein coupled receptor-like domain-containing protein</fullName>
    </recommendedName>
</protein>
<dbReference type="AlphaFoldDB" id="A0A2A9NYA3"/>
<name>A0A2A9NYA3_OPHUN</name>
<comment type="subcellular location">
    <subcellularLocation>
        <location evidence="1">Membrane</location>
        <topology evidence="1">Multi-pass membrane protein</topology>
    </subcellularLocation>
</comment>
<feature type="transmembrane region" description="Helical" evidence="5">
    <location>
        <begin position="101"/>
        <end position="120"/>
    </location>
</feature>
<evidence type="ECO:0000259" key="7">
    <source>
        <dbReference type="Pfam" id="PF12537"/>
    </source>
</evidence>
<dbReference type="PANTHER" id="PTHR15948:SF0">
    <property type="entry name" value="GOLGI PH REGULATOR A-RELATED"/>
    <property type="match status" value="1"/>
</dbReference>
<sequence length="510" mass="54877">MWLTRSRASTTCGESCLPTTAWTKATVPLMGVLFCLVVVSILGRIFPRSEEKNNKEAGWRRAAIVWTFGAMLGLAVALALLVMADVVDSTAGPVRDMALRLVVPALLFLLVCVAPWLECGSVVSCLMPCRRLGWMIQLGLFGLWLLVFWSVGNMVPRSSRMIMTEFSSETLIRACLERVGVVGISLMAFLSGFASVSAPWHTFLRPWLRRRRVVTDDDVGRRKAGLDSATDMLVTKRHLLRRLERRVDVGGEKGLVGNVLGLLRGGSQEAEMGALRVDIAALEEMEAGLAVELDVIRSERAASTRLGKILSLPTYVFSLYCLYRITTTTLTTSQRILFPSNNPTASLQPSTTNPIIRLFSQATPAHLLDQQAALNRTLTFLTSGLVLVAGARSATATLRLLSRCAPRRLVLLQLSDSMAPLAVAQTASAYALAAAMLLLRRFDMHAATGGGRAVLGAALAPAFVDACFDACFLAGVGVSALGVAVVAALEVDDGSAVEGLVEARQDVKCL</sequence>
<keyword evidence="9" id="KW-1185">Reference proteome</keyword>
<keyword evidence="4 5" id="KW-0472">Membrane</keyword>
<proteinExistence type="predicted"/>
<evidence type="ECO:0000256" key="1">
    <source>
        <dbReference type="ARBA" id="ARBA00004141"/>
    </source>
</evidence>
<dbReference type="InterPro" id="IPR025969">
    <property type="entry name" value="ABA_GPCR_dom"/>
</dbReference>
<reference evidence="8 9" key="1">
    <citation type="journal article" date="2015" name="BMC Genomics">
        <title>Gene expression during zombie ant biting behavior reflects the complexity underlying fungal parasitic behavioral manipulation.</title>
        <authorList>
            <person name="de Bekker C."/>
            <person name="Ohm R.A."/>
            <person name="Loreto R.G."/>
            <person name="Sebastian A."/>
            <person name="Albert I."/>
            <person name="Merrow M."/>
            <person name="Brachmann A."/>
            <person name="Hughes D.P."/>
        </authorList>
    </citation>
    <scope>NUCLEOTIDE SEQUENCE [LARGE SCALE GENOMIC DNA]</scope>
    <source>
        <strain evidence="8 9">SC16a</strain>
    </source>
</reference>
<comment type="caution">
    <text evidence="8">The sequence shown here is derived from an EMBL/GenBank/DDBJ whole genome shotgun (WGS) entry which is preliminary data.</text>
</comment>
<dbReference type="Pfam" id="PF12430">
    <property type="entry name" value="ABA_GPCR"/>
    <property type="match status" value="1"/>
</dbReference>